<dbReference type="EMBL" id="JAAGOH010000002">
    <property type="protein sequence ID" value="NDY90176.1"/>
    <property type="molecule type" value="Genomic_DNA"/>
</dbReference>
<comment type="caution">
    <text evidence="1">The sequence shown here is derived from an EMBL/GenBank/DDBJ whole genome shotgun (WGS) entry which is preliminary data.</text>
</comment>
<gene>
    <name evidence="1" type="ORF">G3A44_03100</name>
</gene>
<dbReference type="Proteomes" id="UP000484255">
    <property type="component" value="Unassembled WGS sequence"/>
</dbReference>
<dbReference type="Gene3D" id="1.25.40.290">
    <property type="entry name" value="ARM repeat domains"/>
    <property type="match status" value="1"/>
</dbReference>
<dbReference type="InterPro" id="IPR016024">
    <property type="entry name" value="ARM-type_fold"/>
</dbReference>
<accession>A0A7C9PEW3</accession>
<dbReference type="AlphaFoldDB" id="A0A7C9PEW3"/>
<protein>
    <submittedName>
        <fullName evidence="1">DNA alkylation repair protein</fullName>
    </submittedName>
</protein>
<evidence type="ECO:0000313" key="2">
    <source>
        <dbReference type="Proteomes" id="UP000484255"/>
    </source>
</evidence>
<name>A0A7C9PEW3_9BURK</name>
<reference evidence="1 2" key="1">
    <citation type="submission" date="2020-02" db="EMBL/GenBank/DDBJ databases">
        <title>Ideonella bacterium strain TBM-1.</title>
        <authorList>
            <person name="Chen W.-M."/>
        </authorList>
    </citation>
    <scope>NUCLEOTIDE SEQUENCE [LARGE SCALE GENOMIC DNA]</scope>
    <source>
        <strain evidence="1 2">TBM-1</strain>
    </source>
</reference>
<evidence type="ECO:0000313" key="1">
    <source>
        <dbReference type="EMBL" id="NDY90176.1"/>
    </source>
</evidence>
<keyword evidence="2" id="KW-1185">Reference proteome</keyword>
<proteinExistence type="predicted"/>
<sequence>MPLPPADARPPLKDDLLGEAQRRQVVQVLAAAGLPAAALEADTAPGWAALALMARLARLGQAICDHGPADFRALVDLAEAVAPALPAGFAPLALCDAVSRRGHPDDAQTLAALARLTRFGTAEFAVRPLLARDPARVLHQARVWASDPDAHVRRLASEGTRPRLPWGQRLDALARDPSGQRPILRALWADPSEDVRRSVANHLNDIAKVHPAWVLEQLATWPCTTPAARATLRHALRGLIKQGHPGALALVGAGQAAQVTVSGWQVSPTPLHLGEAALLQVTLTGLGPGTQTLEVDYGVHFVKHDGSARRKVFKWRALSLAPGQSLELHRRHRVADFTTRRHHAGRHTVDLIVNGQTLAQGHFDLVC</sequence>
<dbReference type="InterPro" id="IPR006311">
    <property type="entry name" value="TAT_signal"/>
</dbReference>
<dbReference type="RefSeq" id="WP_163456022.1">
    <property type="nucleotide sequence ID" value="NZ_JAAGOH010000002.1"/>
</dbReference>
<dbReference type="PROSITE" id="PS51318">
    <property type="entry name" value="TAT"/>
    <property type="match status" value="1"/>
</dbReference>
<dbReference type="SUPFAM" id="SSF48371">
    <property type="entry name" value="ARM repeat"/>
    <property type="match status" value="1"/>
</dbReference>
<organism evidence="1 2">
    <name type="scientific">Ideonella livida</name>
    <dbReference type="NCBI Taxonomy" id="2707176"/>
    <lineage>
        <taxon>Bacteria</taxon>
        <taxon>Pseudomonadati</taxon>
        <taxon>Pseudomonadota</taxon>
        <taxon>Betaproteobacteria</taxon>
        <taxon>Burkholderiales</taxon>
        <taxon>Sphaerotilaceae</taxon>
        <taxon>Ideonella</taxon>
    </lineage>
</organism>